<dbReference type="EMBL" id="MU250573">
    <property type="protein sequence ID" value="KAG7440341.1"/>
    <property type="molecule type" value="Genomic_DNA"/>
</dbReference>
<evidence type="ECO:0000256" key="1">
    <source>
        <dbReference type="SAM" id="MobiDB-lite"/>
    </source>
</evidence>
<evidence type="ECO:0000313" key="3">
    <source>
        <dbReference type="Proteomes" id="UP000812287"/>
    </source>
</evidence>
<dbReference type="Proteomes" id="UP000812287">
    <property type="component" value="Unassembled WGS sequence"/>
</dbReference>
<feature type="compositionally biased region" description="Polar residues" evidence="1">
    <location>
        <begin position="108"/>
        <end position="121"/>
    </location>
</feature>
<dbReference type="AlphaFoldDB" id="A0A9P7VG50"/>
<sequence length="128" mass="14287">MPRCMRVTLFPAPQSNWQPEVTLEALSEPELVNLDGPQGLSPIWYAPPGPPRTPDADIDPPQLTKMEITRIRYRTGGRPREEYEMTEEELSDMFAGTNIHTERGYELGSSSSDGSPANTSGPEHREFA</sequence>
<dbReference type="OrthoDB" id="2957288at2759"/>
<dbReference type="RefSeq" id="XP_043033841.1">
    <property type="nucleotide sequence ID" value="XM_043187474.1"/>
</dbReference>
<comment type="caution">
    <text evidence="2">The sequence shown here is derived from an EMBL/GenBank/DDBJ whole genome shotgun (WGS) entry which is preliminary data.</text>
</comment>
<dbReference type="GeneID" id="66109771"/>
<proteinExistence type="predicted"/>
<protein>
    <submittedName>
        <fullName evidence="2">Uncharacterized protein</fullName>
    </submittedName>
</protein>
<reference evidence="2" key="1">
    <citation type="submission" date="2020-11" db="EMBL/GenBank/DDBJ databases">
        <title>Adaptations for nitrogen fixation in a non-lichenized fungal sporocarp promotes dispersal by wood-feeding termites.</title>
        <authorList>
            <consortium name="DOE Joint Genome Institute"/>
            <person name="Koch R.A."/>
            <person name="Yoon G."/>
            <person name="Arayal U."/>
            <person name="Lail K."/>
            <person name="Amirebrahimi M."/>
            <person name="Labutti K."/>
            <person name="Lipzen A."/>
            <person name="Riley R."/>
            <person name="Barry K."/>
            <person name="Henrissat B."/>
            <person name="Grigoriev I.V."/>
            <person name="Herr J.R."/>
            <person name="Aime M.C."/>
        </authorList>
    </citation>
    <scope>NUCLEOTIDE SEQUENCE</scope>
    <source>
        <strain evidence="2">MCA 3950</strain>
    </source>
</reference>
<feature type="region of interest" description="Disordered" evidence="1">
    <location>
        <begin position="39"/>
        <end position="62"/>
    </location>
</feature>
<feature type="region of interest" description="Disordered" evidence="1">
    <location>
        <begin position="102"/>
        <end position="128"/>
    </location>
</feature>
<name>A0A9P7VG50_9AGAR</name>
<organism evidence="2 3">
    <name type="scientific">Guyanagaster necrorhizus</name>
    <dbReference type="NCBI Taxonomy" id="856835"/>
    <lineage>
        <taxon>Eukaryota</taxon>
        <taxon>Fungi</taxon>
        <taxon>Dikarya</taxon>
        <taxon>Basidiomycota</taxon>
        <taxon>Agaricomycotina</taxon>
        <taxon>Agaricomycetes</taxon>
        <taxon>Agaricomycetidae</taxon>
        <taxon>Agaricales</taxon>
        <taxon>Marasmiineae</taxon>
        <taxon>Physalacriaceae</taxon>
        <taxon>Guyanagaster</taxon>
    </lineage>
</organism>
<accession>A0A9P7VG50</accession>
<evidence type="ECO:0000313" key="2">
    <source>
        <dbReference type="EMBL" id="KAG7440341.1"/>
    </source>
</evidence>
<keyword evidence="3" id="KW-1185">Reference proteome</keyword>
<gene>
    <name evidence="2" type="ORF">BT62DRAFT_938154</name>
</gene>